<feature type="signal peptide" evidence="2">
    <location>
        <begin position="1"/>
        <end position="22"/>
    </location>
</feature>
<organism evidence="3 4">
    <name type="scientific">Delitschia confertaspora ATCC 74209</name>
    <dbReference type="NCBI Taxonomy" id="1513339"/>
    <lineage>
        <taxon>Eukaryota</taxon>
        <taxon>Fungi</taxon>
        <taxon>Dikarya</taxon>
        <taxon>Ascomycota</taxon>
        <taxon>Pezizomycotina</taxon>
        <taxon>Dothideomycetes</taxon>
        <taxon>Pleosporomycetidae</taxon>
        <taxon>Pleosporales</taxon>
        <taxon>Delitschiaceae</taxon>
        <taxon>Delitschia</taxon>
    </lineage>
</organism>
<keyword evidence="4" id="KW-1185">Reference proteome</keyword>
<dbReference type="EMBL" id="ML994066">
    <property type="protein sequence ID" value="KAF2199608.1"/>
    <property type="molecule type" value="Genomic_DNA"/>
</dbReference>
<accession>A0A9P4JHP2</accession>
<evidence type="ECO:0000256" key="1">
    <source>
        <dbReference type="SAM" id="MobiDB-lite"/>
    </source>
</evidence>
<protein>
    <recommendedName>
        <fullName evidence="5">Cellulase (Glycosyl hydrolase family 5)</fullName>
    </recommendedName>
</protein>
<evidence type="ECO:0000256" key="2">
    <source>
        <dbReference type="SAM" id="SignalP"/>
    </source>
</evidence>
<evidence type="ECO:0008006" key="5">
    <source>
        <dbReference type="Google" id="ProtNLM"/>
    </source>
</evidence>
<dbReference type="AlphaFoldDB" id="A0A9P4JHP2"/>
<dbReference type="Gene3D" id="3.20.20.80">
    <property type="entry name" value="Glycosidases"/>
    <property type="match status" value="1"/>
</dbReference>
<dbReference type="OrthoDB" id="428177at2759"/>
<evidence type="ECO:0000313" key="3">
    <source>
        <dbReference type="EMBL" id="KAF2199608.1"/>
    </source>
</evidence>
<keyword evidence="2" id="KW-0732">Signal</keyword>
<proteinExistence type="predicted"/>
<gene>
    <name evidence="3" type="ORF">GQ43DRAFT_419909</name>
</gene>
<name>A0A9P4JHP2_9PLEO</name>
<dbReference type="InterPro" id="IPR017853">
    <property type="entry name" value="GH"/>
</dbReference>
<dbReference type="Proteomes" id="UP000799536">
    <property type="component" value="Unassembled WGS sequence"/>
</dbReference>
<comment type="caution">
    <text evidence="3">The sequence shown here is derived from an EMBL/GenBank/DDBJ whole genome shotgun (WGS) entry which is preliminary data.</text>
</comment>
<feature type="chain" id="PRO_5040394804" description="Cellulase (Glycosyl hydrolase family 5)" evidence="2">
    <location>
        <begin position="23"/>
        <end position="619"/>
    </location>
</feature>
<sequence length="619" mass="67799">MYFPKALTCLISLLYLSTSVLASLRITADHHSFGGVNYPSLQYLEPTQRDEVIQAIVNSNARVIRLFIRGDKYGPDPETGLGIFNHNTLDQFDDILAAIYRIGKGTVKVIIAPHDAHALRGSNDVLCDVYCEHINEAFLDFYSNLENRKLYKDRLTHLFTKYRSKNFNGATWNTLKDVIMGVDLQNEPWSGVWPIVAGEAWLCDIATHLKETIGLGANNIAVITGGLSGPQMPGGTQNFPDSAFECDAIDVIAIHGYYAASAETSAGTNWANMFLPGNTLTSRALGKKLLLVEEMSYIKSVNGIHYKKAEVWDQGNALNYRGIPWLYSKVTTEGEGTSSNINILFASRFAIGALKDVLTRAFASRSNFDWSRFLAAPKVGLSNLTHLALNPFIPNQSPCTFGCPGWLCDAADGCEPDLVCRNSVCQKPDEKTLGFVGKECDGHRKLCHENLQCIGGVCEECTARETREEDKELGIKAGSISGTCSVDDPFRMRPICQYCDKSAKECRGNPCLSAQHCDADEYCDWGVCKTCTSGCLGMSCKSSSKCKTGYCNVFGKCDYPKKPKRPMRPEDYTGRRGPGSRGGLKQGPSRPMDNVVRVNIPKEGVIETGGPVATATGAK</sequence>
<feature type="region of interest" description="Disordered" evidence="1">
    <location>
        <begin position="565"/>
        <end position="594"/>
    </location>
</feature>
<reference evidence="3" key="1">
    <citation type="journal article" date="2020" name="Stud. Mycol.">
        <title>101 Dothideomycetes genomes: a test case for predicting lifestyles and emergence of pathogens.</title>
        <authorList>
            <person name="Haridas S."/>
            <person name="Albert R."/>
            <person name="Binder M."/>
            <person name="Bloem J."/>
            <person name="Labutti K."/>
            <person name="Salamov A."/>
            <person name="Andreopoulos B."/>
            <person name="Baker S."/>
            <person name="Barry K."/>
            <person name="Bills G."/>
            <person name="Bluhm B."/>
            <person name="Cannon C."/>
            <person name="Castanera R."/>
            <person name="Culley D."/>
            <person name="Daum C."/>
            <person name="Ezra D."/>
            <person name="Gonzalez J."/>
            <person name="Henrissat B."/>
            <person name="Kuo A."/>
            <person name="Liang C."/>
            <person name="Lipzen A."/>
            <person name="Lutzoni F."/>
            <person name="Magnuson J."/>
            <person name="Mondo S."/>
            <person name="Nolan M."/>
            <person name="Ohm R."/>
            <person name="Pangilinan J."/>
            <person name="Park H.-J."/>
            <person name="Ramirez L."/>
            <person name="Alfaro M."/>
            <person name="Sun H."/>
            <person name="Tritt A."/>
            <person name="Yoshinaga Y."/>
            <person name="Zwiers L.-H."/>
            <person name="Turgeon B."/>
            <person name="Goodwin S."/>
            <person name="Spatafora J."/>
            <person name="Crous P."/>
            <person name="Grigoriev I."/>
        </authorList>
    </citation>
    <scope>NUCLEOTIDE SEQUENCE</scope>
    <source>
        <strain evidence="3">ATCC 74209</strain>
    </source>
</reference>
<evidence type="ECO:0000313" key="4">
    <source>
        <dbReference type="Proteomes" id="UP000799536"/>
    </source>
</evidence>
<dbReference type="SUPFAM" id="SSF51445">
    <property type="entry name" value="(Trans)glycosidases"/>
    <property type="match status" value="1"/>
</dbReference>
<feature type="compositionally biased region" description="Gly residues" evidence="1">
    <location>
        <begin position="576"/>
        <end position="585"/>
    </location>
</feature>